<keyword evidence="3" id="KW-0862">Zinc</keyword>
<dbReference type="RefSeq" id="XP_017784576.1">
    <property type="nucleotide sequence ID" value="XM_017929087.1"/>
</dbReference>
<evidence type="ECO:0000256" key="3">
    <source>
        <dbReference type="ARBA" id="ARBA00022833"/>
    </source>
</evidence>
<dbReference type="Proteomes" id="UP000695000">
    <property type="component" value="Unplaced"/>
</dbReference>
<dbReference type="GeneID" id="108568147"/>
<dbReference type="InterPro" id="IPR001370">
    <property type="entry name" value="BIR_rpt"/>
</dbReference>
<evidence type="ECO:0000256" key="4">
    <source>
        <dbReference type="PROSITE-ProRule" id="PRU00175"/>
    </source>
</evidence>
<dbReference type="PANTHER" id="PTHR10044">
    <property type="entry name" value="INHIBITOR OF APOPTOSIS"/>
    <property type="match status" value="1"/>
</dbReference>
<proteinExistence type="inferred from homology"/>
<organism evidence="6 7">
    <name type="scientific">Nicrophorus vespilloides</name>
    <name type="common">Boreal carrion beetle</name>
    <dbReference type="NCBI Taxonomy" id="110193"/>
    <lineage>
        <taxon>Eukaryota</taxon>
        <taxon>Metazoa</taxon>
        <taxon>Ecdysozoa</taxon>
        <taxon>Arthropoda</taxon>
        <taxon>Hexapoda</taxon>
        <taxon>Insecta</taxon>
        <taxon>Pterygota</taxon>
        <taxon>Neoptera</taxon>
        <taxon>Endopterygota</taxon>
        <taxon>Coleoptera</taxon>
        <taxon>Polyphaga</taxon>
        <taxon>Staphyliniformia</taxon>
        <taxon>Silphidae</taxon>
        <taxon>Nicrophorinae</taxon>
        <taxon>Nicrophorus</taxon>
    </lineage>
</organism>
<dbReference type="Gene3D" id="1.10.8.10">
    <property type="entry name" value="DNA helicase RuvA subunit, C-terminal domain"/>
    <property type="match status" value="1"/>
</dbReference>
<sequence length="480" mass="53644">MNIEENRLSTFNDWPMEAVVNSARIAKAGFYFTKHENVVECFSCHLKIGEWSYGDQVMAKHRTLSPTCPFVLDPNTSGNVPNISTNPSPVTTEDMRVEAIRLRTFDNWPATDIVSPDSLAKAGFYYLHTEDLTKCAYCNGVVGSWEAGDNPDQEHKTLFPECTFVTTILNPRLEQRLENPSAAYSNINIVAEGNLADLGVHAHKGPKKPKYGTIESRLNTFTNWPQDLIQTPDILAQAGFYYEGSGDQVRCFHCDGGLKHWDPHDEPWTEHARWFPSCGFVMMLKGQDFILACAPELDGNTRQELDTRLAAKEKRSIEQEVQNQLLLPPAIAALNIGIHVGRVKLAIREKIGRTGSGFTSRDALIESALNLQCYEEDLDGDEEMSRRVSATLNHVIENSLEQKKETRPPDEAAKEPKISLEEENRLLKEARLCKICMDCEVGIVFLPCAHLATCINCAPNLGDCPVCRSAIKATVRTFLS</sequence>
<evidence type="ECO:0000313" key="7">
    <source>
        <dbReference type="RefSeq" id="XP_017784576.1"/>
    </source>
</evidence>
<evidence type="ECO:0000256" key="1">
    <source>
        <dbReference type="ARBA" id="ARBA00006672"/>
    </source>
</evidence>
<dbReference type="Pfam" id="PF00653">
    <property type="entry name" value="BIR"/>
    <property type="match status" value="3"/>
</dbReference>
<reference evidence="7" key="1">
    <citation type="submission" date="2025-08" db="UniProtKB">
        <authorList>
            <consortium name="RefSeq"/>
        </authorList>
    </citation>
    <scope>IDENTIFICATION</scope>
    <source>
        <tissue evidence="7">Whole Larva</tissue>
    </source>
</reference>
<dbReference type="Pfam" id="PF13920">
    <property type="entry name" value="zf-C3HC4_3"/>
    <property type="match status" value="1"/>
</dbReference>
<dbReference type="SMART" id="SM00238">
    <property type="entry name" value="BIR"/>
    <property type="match status" value="3"/>
</dbReference>
<evidence type="ECO:0000256" key="2">
    <source>
        <dbReference type="ARBA" id="ARBA00022771"/>
    </source>
</evidence>
<gene>
    <name evidence="7" type="primary">LOC108568147</name>
</gene>
<dbReference type="InterPro" id="IPR011029">
    <property type="entry name" value="DEATH-like_dom_sf"/>
</dbReference>
<dbReference type="CDD" id="cd00022">
    <property type="entry name" value="BIR"/>
    <property type="match status" value="3"/>
</dbReference>
<dbReference type="SMART" id="SM00184">
    <property type="entry name" value="RING"/>
    <property type="match status" value="1"/>
</dbReference>
<keyword evidence="2 4" id="KW-0863">Zinc-finger</keyword>
<keyword evidence="2 4" id="KW-0479">Metal-binding</keyword>
<accession>A0ABM1NCM6</accession>
<feature type="domain" description="RING-type" evidence="5">
    <location>
        <begin position="433"/>
        <end position="468"/>
    </location>
</feature>
<dbReference type="SUPFAM" id="SSF57924">
    <property type="entry name" value="Inhibitor of apoptosis (IAP) repeat"/>
    <property type="match status" value="3"/>
</dbReference>
<dbReference type="InterPro" id="IPR001841">
    <property type="entry name" value="Znf_RING"/>
</dbReference>
<evidence type="ECO:0000259" key="5">
    <source>
        <dbReference type="PROSITE" id="PS50089"/>
    </source>
</evidence>
<dbReference type="InterPro" id="IPR050784">
    <property type="entry name" value="IAP"/>
</dbReference>
<dbReference type="PROSITE" id="PS50143">
    <property type="entry name" value="BIR_REPEAT_2"/>
    <property type="match status" value="3"/>
</dbReference>
<evidence type="ECO:0000313" key="6">
    <source>
        <dbReference type="Proteomes" id="UP000695000"/>
    </source>
</evidence>
<dbReference type="PANTHER" id="PTHR10044:SF139">
    <property type="entry name" value="DEATH-ASSOCIATED INHIBITOR OF APOPTOSIS 2"/>
    <property type="match status" value="1"/>
</dbReference>
<dbReference type="Gene3D" id="1.10.533.10">
    <property type="entry name" value="Death Domain, Fas"/>
    <property type="match status" value="1"/>
</dbReference>
<name>A0ABM1NCM6_NICVS</name>
<dbReference type="PROSITE" id="PS50089">
    <property type="entry name" value="ZF_RING_2"/>
    <property type="match status" value="1"/>
</dbReference>
<keyword evidence="6" id="KW-1185">Reference proteome</keyword>
<dbReference type="Gene3D" id="1.10.1170.10">
    <property type="entry name" value="Inhibitor Of Apoptosis Protein (2mihbC-IAP-1), Chain A"/>
    <property type="match status" value="4"/>
</dbReference>
<comment type="similarity">
    <text evidence="1">Belongs to the IAP family.</text>
</comment>
<dbReference type="CDD" id="cd16713">
    <property type="entry name" value="RING-HC_BIRC2_3_7"/>
    <property type="match status" value="1"/>
</dbReference>
<protein>
    <submittedName>
        <fullName evidence="7">Baculoviral IAP repeat-containing protein 7-B-like</fullName>
    </submittedName>
</protein>
<dbReference type="PROSITE" id="PS01282">
    <property type="entry name" value="BIR_REPEAT_1"/>
    <property type="match status" value="2"/>
</dbReference>